<keyword evidence="4" id="KW-0862">Zinc</keyword>
<dbReference type="PROSITE" id="PS50950">
    <property type="entry name" value="ZF_THAP"/>
    <property type="match status" value="1"/>
</dbReference>
<gene>
    <name evidence="11" type="ORF">PHYEVI_LOCUS8061</name>
</gene>
<feature type="domain" description="C2H2-type" evidence="9">
    <location>
        <begin position="547"/>
        <end position="574"/>
    </location>
</feature>
<dbReference type="InterPro" id="IPR036236">
    <property type="entry name" value="Znf_C2H2_sf"/>
</dbReference>
<feature type="domain" description="C2H2-type" evidence="9">
    <location>
        <begin position="397"/>
        <end position="419"/>
    </location>
</feature>
<name>A0A9N9TWA7_PHYSR</name>
<evidence type="ECO:0000256" key="5">
    <source>
        <dbReference type="ARBA" id="ARBA00023125"/>
    </source>
</evidence>
<dbReference type="SMART" id="SM00692">
    <property type="entry name" value="DM3"/>
    <property type="match status" value="1"/>
</dbReference>
<dbReference type="Pfam" id="PF05485">
    <property type="entry name" value="THAP"/>
    <property type="match status" value="1"/>
</dbReference>
<dbReference type="InterPro" id="IPR038441">
    <property type="entry name" value="THAP_Znf_sf"/>
</dbReference>
<evidence type="ECO:0000256" key="2">
    <source>
        <dbReference type="ARBA" id="ARBA00022737"/>
    </source>
</evidence>
<feature type="compositionally biased region" description="Basic and acidic residues" evidence="8">
    <location>
        <begin position="249"/>
        <end position="267"/>
    </location>
</feature>
<keyword evidence="1" id="KW-0479">Metal-binding</keyword>
<dbReference type="GO" id="GO:0000977">
    <property type="term" value="F:RNA polymerase II transcription regulatory region sequence-specific DNA binding"/>
    <property type="evidence" value="ECO:0007669"/>
    <property type="project" value="TreeGrafter"/>
</dbReference>
<protein>
    <submittedName>
        <fullName evidence="11">Uncharacterized protein</fullName>
    </submittedName>
</protein>
<dbReference type="GO" id="GO:0008270">
    <property type="term" value="F:zinc ion binding"/>
    <property type="evidence" value="ECO:0007669"/>
    <property type="project" value="UniProtKB-KW"/>
</dbReference>
<dbReference type="PANTHER" id="PTHR24379">
    <property type="entry name" value="KRAB AND ZINC FINGER DOMAIN-CONTAINING"/>
    <property type="match status" value="1"/>
</dbReference>
<dbReference type="Proteomes" id="UP001153712">
    <property type="component" value="Chromosome 4"/>
</dbReference>
<evidence type="ECO:0000259" key="10">
    <source>
        <dbReference type="PROSITE" id="PS50950"/>
    </source>
</evidence>
<dbReference type="SMART" id="SM00868">
    <property type="entry name" value="zf-AD"/>
    <property type="match status" value="1"/>
</dbReference>
<dbReference type="SMART" id="SM00980">
    <property type="entry name" value="THAP"/>
    <property type="match status" value="1"/>
</dbReference>
<keyword evidence="2" id="KW-0677">Repeat</keyword>
<evidence type="ECO:0000256" key="1">
    <source>
        <dbReference type="ARBA" id="ARBA00022723"/>
    </source>
</evidence>
<dbReference type="SUPFAM" id="SSF57716">
    <property type="entry name" value="Glucocorticoid receptor-like (DNA-binding domain)"/>
    <property type="match status" value="1"/>
</dbReference>
<feature type="domain" description="C2H2-type" evidence="9">
    <location>
        <begin position="423"/>
        <end position="445"/>
    </location>
</feature>
<dbReference type="InterPro" id="IPR013087">
    <property type="entry name" value="Znf_C2H2_type"/>
</dbReference>
<proteinExistence type="predicted"/>
<evidence type="ECO:0000256" key="6">
    <source>
        <dbReference type="PROSITE-ProRule" id="PRU00042"/>
    </source>
</evidence>
<evidence type="ECO:0000313" key="11">
    <source>
        <dbReference type="EMBL" id="CAG9861731.1"/>
    </source>
</evidence>
<feature type="domain" description="C2H2-type" evidence="9">
    <location>
        <begin position="605"/>
        <end position="632"/>
    </location>
</feature>
<dbReference type="PROSITE" id="PS50157">
    <property type="entry name" value="ZINC_FINGER_C2H2_2"/>
    <property type="match status" value="5"/>
</dbReference>
<evidence type="ECO:0000259" key="9">
    <source>
        <dbReference type="PROSITE" id="PS50157"/>
    </source>
</evidence>
<sequence length="727" mass="83991">MPACSVLNCKSRSELGIRLFGLPQGERNEDRRNAWITNINRKCLPTNVFVCEKHFQQDQFENNRRDGRRPLKYNAVPTLFDFKPEKRLTRGYKASTKKRKSKQYSSDDTDEEEFTFDYTKCRACLAVIKTTEGHVLTKKLTGGTLREKICTFIPELSTSLLNDQHICEECFESLVQFIRFRDTCLDSDEKLRNGETLTVKVDRNGSPVELETETYKKGKGWEAVERRYKTRSVNKKKQVLNECKTVNVENHENSNDVEKDSQPEPIRKRGRPRKKEIVKDVINTNDSSNDVEPIISDNEDKMSVEQKENSLKTDSDTVDNQLEDKDDKTKIFSEHDYSYESFSCPECRMDYRTIKGIKNHLVNFHKILDDPEYACAECPIKLQRFQDMLDHRSTHGYACTFCDKSFPSPDELAEHEPDHPEKFHCANCGRAFEKEGDLTKHAALHEVLSKIKLMMAKRRDSQQHECTACGDLFPSKPKLKEHVKMAHSKLKEVDYPGKFTGDSSLNLHRRARNSDHKTYQNVKKKSIQLISIVRSNITASIIAENDYECSFCSQTFPAKESLVAHLPLHEHERKFECNYCGIKLNDKRAKTAHEDSHKSDVGHQFLCMTCFKRFPNEADRRAHEAAHSNASEQFNCCLCDLRFARKLPLDNHLLDDHADARADGNEKNVKVFKIKWQNRGELDGDADEFVIEDVCQSEQTRPRYDEAGADKTIVVILDDEKITQEKS</sequence>
<dbReference type="AlphaFoldDB" id="A0A9N9TWA7"/>
<evidence type="ECO:0000256" key="4">
    <source>
        <dbReference type="ARBA" id="ARBA00022833"/>
    </source>
</evidence>
<evidence type="ECO:0000256" key="7">
    <source>
        <dbReference type="PROSITE-ProRule" id="PRU00309"/>
    </source>
</evidence>
<dbReference type="SMART" id="SM00355">
    <property type="entry name" value="ZnF_C2H2"/>
    <property type="match status" value="9"/>
</dbReference>
<evidence type="ECO:0000313" key="12">
    <source>
        <dbReference type="Proteomes" id="UP001153712"/>
    </source>
</evidence>
<evidence type="ECO:0000256" key="8">
    <source>
        <dbReference type="SAM" id="MobiDB-lite"/>
    </source>
</evidence>
<feature type="compositionally biased region" description="Basic and acidic residues" evidence="8">
    <location>
        <begin position="298"/>
        <end position="315"/>
    </location>
</feature>
<reference evidence="11" key="1">
    <citation type="submission" date="2022-01" db="EMBL/GenBank/DDBJ databases">
        <authorList>
            <person name="King R."/>
        </authorList>
    </citation>
    <scope>NUCLEOTIDE SEQUENCE</scope>
</reference>
<dbReference type="Gene3D" id="3.30.160.60">
    <property type="entry name" value="Classic Zinc Finger"/>
    <property type="match status" value="4"/>
</dbReference>
<feature type="domain" description="THAP-type" evidence="10">
    <location>
        <begin position="1"/>
        <end position="80"/>
    </location>
</feature>
<feature type="domain" description="C2H2-type" evidence="9">
    <location>
        <begin position="464"/>
        <end position="492"/>
    </location>
</feature>
<keyword evidence="3 6" id="KW-0863">Zinc-finger</keyword>
<dbReference type="OrthoDB" id="8123246at2759"/>
<dbReference type="SUPFAM" id="SSF57667">
    <property type="entry name" value="beta-beta-alpha zinc fingers"/>
    <property type="match status" value="2"/>
</dbReference>
<dbReference type="EMBL" id="OU900097">
    <property type="protein sequence ID" value="CAG9861731.1"/>
    <property type="molecule type" value="Genomic_DNA"/>
</dbReference>
<dbReference type="Gene3D" id="6.20.210.20">
    <property type="entry name" value="THAP domain"/>
    <property type="match status" value="1"/>
</dbReference>
<organism evidence="11 12">
    <name type="scientific">Phyllotreta striolata</name>
    <name type="common">Striped flea beetle</name>
    <name type="synonym">Crioceris striolata</name>
    <dbReference type="NCBI Taxonomy" id="444603"/>
    <lineage>
        <taxon>Eukaryota</taxon>
        <taxon>Metazoa</taxon>
        <taxon>Ecdysozoa</taxon>
        <taxon>Arthropoda</taxon>
        <taxon>Hexapoda</taxon>
        <taxon>Insecta</taxon>
        <taxon>Pterygota</taxon>
        <taxon>Neoptera</taxon>
        <taxon>Endopterygota</taxon>
        <taxon>Coleoptera</taxon>
        <taxon>Polyphaga</taxon>
        <taxon>Cucujiformia</taxon>
        <taxon>Chrysomeloidea</taxon>
        <taxon>Chrysomelidae</taxon>
        <taxon>Galerucinae</taxon>
        <taxon>Alticini</taxon>
        <taxon>Phyllotreta</taxon>
    </lineage>
</organism>
<evidence type="ECO:0000256" key="3">
    <source>
        <dbReference type="ARBA" id="ARBA00022771"/>
    </source>
</evidence>
<dbReference type="GO" id="GO:0000981">
    <property type="term" value="F:DNA-binding transcription factor activity, RNA polymerase II-specific"/>
    <property type="evidence" value="ECO:0007669"/>
    <property type="project" value="TreeGrafter"/>
</dbReference>
<feature type="region of interest" description="Disordered" evidence="8">
    <location>
        <begin position="246"/>
        <end position="327"/>
    </location>
</feature>
<keyword evidence="12" id="KW-1185">Reference proteome</keyword>
<keyword evidence="5 7" id="KW-0238">DNA-binding</keyword>
<dbReference type="GO" id="GO:0005634">
    <property type="term" value="C:nucleus"/>
    <property type="evidence" value="ECO:0007669"/>
    <property type="project" value="InterPro"/>
</dbReference>
<accession>A0A9N9TWA7</accession>
<dbReference type="PROSITE" id="PS00028">
    <property type="entry name" value="ZINC_FINGER_C2H2_1"/>
    <property type="match status" value="8"/>
</dbReference>
<dbReference type="PANTHER" id="PTHR24379:SF127">
    <property type="entry name" value="BLOODY FINGERS-RELATED"/>
    <property type="match status" value="1"/>
</dbReference>
<dbReference type="InterPro" id="IPR012934">
    <property type="entry name" value="Znf_AD"/>
</dbReference>
<dbReference type="InterPro" id="IPR006612">
    <property type="entry name" value="THAP_Znf"/>
</dbReference>